<keyword evidence="4 10" id="KW-0863">Zinc-finger</keyword>
<evidence type="ECO:0000256" key="7">
    <source>
        <dbReference type="ARBA" id="ARBA00023163"/>
    </source>
</evidence>
<name>A0AAD7Y2U7_9FUNG</name>
<dbReference type="InterPro" id="IPR052127">
    <property type="entry name" value="STE12_transcription_factor"/>
</dbReference>
<feature type="compositionally biased region" description="Low complexity" evidence="11">
    <location>
        <begin position="382"/>
        <end position="393"/>
    </location>
</feature>
<feature type="compositionally biased region" description="Basic residues" evidence="11">
    <location>
        <begin position="478"/>
        <end position="491"/>
    </location>
</feature>
<feature type="compositionally biased region" description="Basic residues" evidence="11">
    <location>
        <begin position="359"/>
        <end position="372"/>
    </location>
</feature>
<dbReference type="GO" id="GO:0000978">
    <property type="term" value="F:RNA polymerase II cis-regulatory region sequence-specific DNA binding"/>
    <property type="evidence" value="ECO:0007669"/>
    <property type="project" value="UniProtKB-ARBA"/>
</dbReference>
<dbReference type="PROSITE" id="PS50157">
    <property type="entry name" value="ZINC_FINGER_C2H2_2"/>
    <property type="match status" value="2"/>
</dbReference>
<evidence type="ECO:0000256" key="3">
    <source>
        <dbReference type="ARBA" id="ARBA00022737"/>
    </source>
</evidence>
<evidence type="ECO:0000256" key="10">
    <source>
        <dbReference type="PROSITE-ProRule" id="PRU00042"/>
    </source>
</evidence>
<feature type="region of interest" description="Disordered" evidence="11">
    <location>
        <begin position="275"/>
        <end position="300"/>
    </location>
</feature>
<dbReference type="SUPFAM" id="SSF57667">
    <property type="entry name" value="beta-beta-alpha zinc fingers"/>
    <property type="match status" value="1"/>
</dbReference>
<keyword evidence="14" id="KW-1185">Reference proteome</keyword>
<feature type="domain" description="C2H2-type" evidence="12">
    <location>
        <begin position="342"/>
        <end position="369"/>
    </location>
</feature>
<comment type="similarity">
    <text evidence="9">Belongs to the STE12 transcription factor family.</text>
</comment>
<evidence type="ECO:0000256" key="6">
    <source>
        <dbReference type="ARBA" id="ARBA00023015"/>
    </source>
</evidence>
<keyword evidence="2" id="KW-0479">Metal-binding</keyword>
<organism evidence="13 14">
    <name type="scientific">Lichtheimia ornata</name>
    <dbReference type="NCBI Taxonomy" id="688661"/>
    <lineage>
        <taxon>Eukaryota</taxon>
        <taxon>Fungi</taxon>
        <taxon>Fungi incertae sedis</taxon>
        <taxon>Mucoromycota</taxon>
        <taxon>Mucoromycotina</taxon>
        <taxon>Mucoromycetes</taxon>
        <taxon>Mucorales</taxon>
        <taxon>Lichtheimiaceae</taxon>
        <taxon>Lichtheimia</taxon>
    </lineage>
</organism>
<dbReference type="GO" id="GO:0008270">
    <property type="term" value="F:zinc ion binding"/>
    <property type="evidence" value="ECO:0007669"/>
    <property type="project" value="UniProtKB-KW"/>
</dbReference>
<dbReference type="PANTHER" id="PTHR47427:SF1">
    <property type="entry name" value="PROTEIN STE12"/>
    <property type="match status" value="1"/>
</dbReference>
<evidence type="ECO:0000256" key="8">
    <source>
        <dbReference type="ARBA" id="ARBA00023242"/>
    </source>
</evidence>
<dbReference type="Gene3D" id="3.30.160.60">
    <property type="entry name" value="Classic Zinc Finger"/>
    <property type="match status" value="2"/>
</dbReference>
<evidence type="ECO:0000256" key="4">
    <source>
        <dbReference type="ARBA" id="ARBA00022771"/>
    </source>
</evidence>
<dbReference type="GeneID" id="83208860"/>
<dbReference type="GO" id="GO:0005634">
    <property type="term" value="C:nucleus"/>
    <property type="evidence" value="ECO:0007669"/>
    <property type="project" value="UniProtKB-SubCell"/>
</dbReference>
<accession>A0AAD7Y2U7</accession>
<dbReference type="EMBL" id="JARTCD010000004">
    <property type="protein sequence ID" value="KAJ8662482.1"/>
    <property type="molecule type" value="Genomic_DNA"/>
</dbReference>
<dbReference type="SMART" id="SM00424">
    <property type="entry name" value="STE"/>
    <property type="match status" value="1"/>
</dbReference>
<feature type="compositionally biased region" description="Low complexity" evidence="11">
    <location>
        <begin position="282"/>
        <end position="295"/>
    </location>
</feature>
<dbReference type="GO" id="GO:1990527">
    <property type="term" value="C:Tec1p-Ste12p-Dig1p complex"/>
    <property type="evidence" value="ECO:0007669"/>
    <property type="project" value="TreeGrafter"/>
</dbReference>
<gene>
    <name evidence="13" type="ORF">O0I10_001442</name>
</gene>
<dbReference type="InterPro" id="IPR003120">
    <property type="entry name" value="Ste12"/>
</dbReference>
<feature type="compositionally biased region" description="Low complexity" evidence="11">
    <location>
        <begin position="405"/>
        <end position="431"/>
    </location>
</feature>
<dbReference type="GO" id="GO:1990526">
    <property type="term" value="C:Ste12p-Dig1p-Dig2p complex"/>
    <property type="evidence" value="ECO:0007669"/>
    <property type="project" value="TreeGrafter"/>
</dbReference>
<evidence type="ECO:0000256" key="11">
    <source>
        <dbReference type="SAM" id="MobiDB-lite"/>
    </source>
</evidence>
<protein>
    <recommendedName>
        <fullName evidence="12">C2H2-type domain-containing protein</fullName>
    </recommendedName>
</protein>
<feature type="domain" description="C2H2-type" evidence="12">
    <location>
        <begin position="312"/>
        <end position="341"/>
    </location>
</feature>
<dbReference type="Pfam" id="PF02200">
    <property type="entry name" value="STE"/>
    <property type="match status" value="1"/>
</dbReference>
<feature type="region of interest" description="Disordered" evidence="11">
    <location>
        <begin position="357"/>
        <end position="431"/>
    </location>
</feature>
<evidence type="ECO:0000313" key="13">
    <source>
        <dbReference type="EMBL" id="KAJ8662482.1"/>
    </source>
</evidence>
<dbReference type="Proteomes" id="UP001234581">
    <property type="component" value="Unassembled WGS sequence"/>
</dbReference>
<dbReference type="SMART" id="SM00355">
    <property type="entry name" value="ZnF_C2H2"/>
    <property type="match status" value="2"/>
</dbReference>
<reference evidence="13 14" key="1">
    <citation type="submission" date="2023-03" db="EMBL/GenBank/DDBJ databases">
        <title>Genome sequence of Lichtheimia ornata CBS 291.66.</title>
        <authorList>
            <person name="Mohabir J.T."/>
            <person name="Shea T.P."/>
            <person name="Kurbessoian T."/>
            <person name="Berby B."/>
            <person name="Fontaine J."/>
            <person name="Livny J."/>
            <person name="Gnirke A."/>
            <person name="Stajich J.E."/>
            <person name="Cuomo C.A."/>
        </authorList>
    </citation>
    <scope>NUCLEOTIDE SEQUENCE [LARGE SCALE GENOMIC DNA]</scope>
    <source>
        <strain evidence="13">CBS 291.66</strain>
    </source>
</reference>
<dbReference type="InterPro" id="IPR036236">
    <property type="entry name" value="Znf_C2H2_sf"/>
</dbReference>
<evidence type="ECO:0000256" key="1">
    <source>
        <dbReference type="ARBA" id="ARBA00004123"/>
    </source>
</evidence>
<keyword evidence="5" id="KW-0862">Zinc</keyword>
<keyword evidence="8" id="KW-0539">Nucleus</keyword>
<evidence type="ECO:0000256" key="5">
    <source>
        <dbReference type="ARBA" id="ARBA00022833"/>
    </source>
</evidence>
<evidence type="ECO:0000256" key="2">
    <source>
        <dbReference type="ARBA" id="ARBA00022723"/>
    </source>
</evidence>
<dbReference type="AlphaFoldDB" id="A0AAD7Y2U7"/>
<keyword evidence="3" id="KW-0677">Repeat</keyword>
<keyword evidence="7" id="KW-0804">Transcription</keyword>
<comment type="subcellular location">
    <subcellularLocation>
        <location evidence="1">Nucleus</location>
    </subcellularLocation>
</comment>
<evidence type="ECO:0000256" key="9">
    <source>
        <dbReference type="ARBA" id="ARBA00024345"/>
    </source>
</evidence>
<feature type="region of interest" description="Disordered" evidence="11">
    <location>
        <begin position="472"/>
        <end position="493"/>
    </location>
</feature>
<dbReference type="InterPro" id="IPR013087">
    <property type="entry name" value="Znf_C2H2_type"/>
</dbReference>
<proteinExistence type="inferred from homology"/>
<dbReference type="PROSITE" id="PS00028">
    <property type="entry name" value="ZINC_FINGER_C2H2_1"/>
    <property type="match status" value="2"/>
</dbReference>
<dbReference type="PANTHER" id="PTHR47427">
    <property type="entry name" value="PROTEIN STE12"/>
    <property type="match status" value="1"/>
</dbReference>
<dbReference type="RefSeq" id="XP_058347395.1">
    <property type="nucleotide sequence ID" value="XM_058481538.1"/>
</dbReference>
<dbReference type="GO" id="GO:0000981">
    <property type="term" value="F:DNA-binding transcription factor activity, RNA polymerase II-specific"/>
    <property type="evidence" value="ECO:0007669"/>
    <property type="project" value="UniProtKB-ARBA"/>
</dbReference>
<dbReference type="Pfam" id="PF00096">
    <property type="entry name" value="zf-C2H2"/>
    <property type="match status" value="2"/>
</dbReference>
<dbReference type="FunFam" id="3.30.160.60:FF:000072">
    <property type="entry name" value="zinc finger protein 143 isoform X1"/>
    <property type="match status" value="1"/>
</dbReference>
<sequence length="539" mass="60649">MATTDIVATNIVDHGTPLTMPSEQDVNQRLEMINKLKFFLATAPNDWEGIPSDTPIKRYSLATGEFISCVHWGHGFFISGTDIVRSLVFRFHAFGRPVQNLKKFEEGVFSDLRNLKPGTDATLEEPKSSFLDLLYKHSCIRTQKKQKVFNWYSVPHDRLFLDALERDLKREKLGVDPTSVAVANPAVSISLDTTQAMFDEFRKNLLSELELDACLSKAAAAASGCSPSTSSPSPRPISCSYSAPLIQRHENPAIRKASSVFGHFDLFDGSPTYKQRRRRTVSSSNNNNSGSCSFDNDSDKAAGADDQSSRFYTCPLSSCGKLFKRLEHLKRHLRTHTMERPYLCHLCGKRFSRSDNLAQHKKTHERRQHHQRPKIDTNLANRQQRQQQQQYQQPPKIDYWGAAPSTSTSSSSSSSSNSSCYSSPSASSSTSSMAMHQSDKFEWESTCKWFDMTQLEYVPYQQHTTMHPQNATTTTTLPHHHHQHHSNHHHNNTTTTANATTLVASDMYTTSTAFEPAAFYAPTAAPDTTMRPADVLMHY</sequence>
<dbReference type="FunFam" id="3.30.160.60:FF:000303">
    <property type="entry name" value="Zinc finger protein 41"/>
    <property type="match status" value="1"/>
</dbReference>
<evidence type="ECO:0000313" key="14">
    <source>
        <dbReference type="Proteomes" id="UP001234581"/>
    </source>
</evidence>
<comment type="caution">
    <text evidence="13">The sequence shown here is derived from an EMBL/GenBank/DDBJ whole genome shotgun (WGS) entry which is preliminary data.</text>
</comment>
<evidence type="ECO:0000259" key="12">
    <source>
        <dbReference type="PROSITE" id="PS50157"/>
    </source>
</evidence>
<keyword evidence="6" id="KW-0805">Transcription regulation</keyword>